<protein>
    <submittedName>
        <fullName evidence="8">Amino acid permease</fullName>
    </submittedName>
</protein>
<feature type="transmembrane region" description="Helical" evidence="6">
    <location>
        <begin position="292"/>
        <end position="317"/>
    </location>
</feature>
<comment type="caution">
    <text evidence="8">The sequence shown here is derived from an EMBL/GenBank/DDBJ whole genome shotgun (WGS) entry which is preliminary data.</text>
</comment>
<dbReference type="Gene3D" id="1.20.1740.10">
    <property type="entry name" value="Amino acid/polyamine transporter I"/>
    <property type="match status" value="1"/>
</dbReference>
<dbReference type="PIRSF" id="PIRSF006060">
    <property type="entry name" value="AA_transporter"/>
    <property type="match status" value="1"/>
</dbReference>
<name>A0ABU7HNU3_9PSED</name>
<dbReference type="Proteomes" id="UP001335100">
    <property type="component" value="Unassembled WGS sequence"/>
</dbReference>
<sequence length="470" mass="51144">MSESNERQGIHLTRALKSRHIFMLSLGGVIGTGLFMGSGVTINQGGPMGAVLAYLVAGLLMYLVMVCLGELSVQMPVSGSFQAHATRYIGPATGFMIGWVYWMSWATTVGLEFTAAGMLMTRWFPEVPIWYWSALFVVVLFGLNALATRAFGEAEYWFSGIKVLTILGFIVIGVLVMFGGISLSSGAPAPKLDNLIGDALFPNGLSAVFAVMMTVVYAFQGCEIMGVAAGETDQPEKSIPRAVRNVVFRVLIFYVLAILVLSAIVPWQQAGLMESPFVQVFDMVGIPFAADVMNFVILTAILSVGNSGLYASTRILWAMSKTGMAPRSLSPLSRRGVPLRALCITLCFALVSLMTSFVAADTLFMVLMAVSGMSGTVTWIVIALAQYRFRKDFLRQGGKLEDLKYRAPLYPLVPLLCITLCSSLFVFLAMDETQRPSLYWGFGFIAVCYAAYFLVNRKRQGAFLPEASGI</sequence>
<dbReference type="Pfam" id="PF00324">
    <property type="entry name" value="AA_permease"/>
    <property type="match status" value="1"/>
</dbReference>
<organism evidence="8 9">
    <name type="scientific">Pseudomonas ulcerans</name>
    <dbReference type="NCBI Taxonomy" id="3115852"/>
    <lineage>
        <taxon>Bacteria</taxon>
        <taxon>Pseudomonadati</taxon>
        <taxon>Pseudomonadota</taxon>
        <taxon>Gammaproteobacteria</taxon>
        <taxon>Pseudomonadales</taxon>
        <taxon>Pseudomonadaceae</taxon>
        <taxon>Pseudomonas</taxon>
    </lineage>
</organism>
<feature type="transmembrane region" description="Helical" evidence="6">
    <location>
        <begin position="21"/>
        <end position="42"/>
    </location>
</feature>
<evidence type="ECO:0000256" key="5">
    <source>
        <dbReference type="ARBA" id="ARBA00023136"/>
    </source>
</evidence>
<dbReference type="RefSeq" id="WP_330074078.1">
    <property type="nucleotide sequence ID" value="NZ_JAZDQJ010000006.1"/>
</dbReference>
<keyword evidence="5 6" id="KW-0472">Membrane</keyword>
<proteinExistence type="predicted"/>
<evidence type="ECO:0000313" key="9">
    <source>
        <dbReference type="Proteomes" id="UP001335100"/>
    </source>
</evidence>
<evidence type="ECO:0000256" key="1">
    <source>
        <dbReference type="ARBA" id="ARBA00004141"/>
    </source>
</evidence>
<gene>
    <name evidence="8" type="ORF">V0R50_08155</name>
</gene>
<comment type="subcellular location">
    <subcellularLocation>
        <location evidence="1">Membrane</location>
        <topology evidence="1">Multi-pass membrane protein</topology>
    </subcellularLocation>
</comment>
<evidence type="ECO:0000256" key="4">
    <source>
        <dbReference type="ARBA" id="ARBA00022989"/>
    </source>
</evidence>
<feature type="transmembrane region" description="Helical" evidence="6">
    <location>
        <begin position="408"/>
        <end position="430"/>
    </location>
</feature>
<evidence type="ECO:0000256" key="2">
    <source>
        <dbReference type="ARBA" id="ARBA00022448"/>
    </source>
</evidence>
<dbReference type="PANTHER" id="PTHR43495">
    <property type="entry name" value="GABA PERMEASE"/>
    <property type="match status" value="1"/>
</dbReference>
<evidence type="ECO:0000259" key="7">
    <source>
        <dbReference type="Pfam" id="PF00324"/>
    </source>
</evidence>
<feature type="transmembrane region" description="Helical" evidence="6">
    <location>
        <begin position="246"/>
        <end position="267"/>
    </location>
</feature>
<dbReference type="EMBL" id="JAZDQJ010000006">
    <property type="protein sequence ID" value="MEE1933191.1"/>
    <property type="molecule type" value="Genomic_DNA"/>
</dbReference>
<evidence type="ECO:0000256" key="3">
    <source>
        <dbReference type="ARBA" id="ARBA00022692"/>
    </source>
</evidence>
<evidence type="ECO:0000313" key="8">
    <source>
        <dbReference type="EMBL" id="MEE1933191.1"/>
    </source>
</evidence>
<feature type="transmembrane region" description="Helical" evidence="6">
    <location>
        <begin position="199"/>
        <end position="219"/>
    </location>
</feature>
<keyword evidence="2" id="KW-0813">Transport</keyword>
<dbReference type="InterPro" id="IPR004841">
    <property type="entry name" value="AA-permease/SLC12A_dom"/>
</dbReference>
<dbReference type="InterPro" id="IPR004840">
    <property type="entry name" value="Amino_acid_permease_CS"/>
</dbReference>
<feature type="transmembrane region" description="Helical" evidence="6">
    <location>
        <begin position="129"/>
        <end position="151"/>
    </location>
</feature>
<dbReference type="PANTHER" id="PTHR43495:SF5">
    <property type="entry name" value="GAMMA-AMINOBUTYRIC ACID PERMEASE"/>
    <property type="match status" value="1"/>
</dbReference>
<dbReference type="PROSITE" id="PS00218">
    <property type="entry name" value="AMINO_ACID_PERMEASE_1"/>
    <property type="match status" value="1"/>
</dbReference>
<feature type="transmembrane region" description="Helical" evidence="6">
    <location>
        <begin position="436"/>
        <end position="455"/>
    </location>
</feature>
<feature type="domain" description="Amino acid permease/ SLC12A" evidence="7">
    <location>
        <begin position="20"/>
        <end position="449"/>
    </location>
</feature>
<keyword evidence="4 6" id="KW-1133">Transmembrane helix</keyword>
<feature type="transmembrane region" description="Helical" evidence="6">
    <location>
        <begin position="48"/>
        <end position="68"/>
    </location>
</feature>
<feature type="transmembrane region" description="Helical" evidence="6">
    <location>
        <begin position="163"/>
        <end position="187"/>
    </location>
</feature>
<reference evidence="8 9" key="1">
    <citation type="submission" date="2024-01" db="EMBL/GenBank/DDBJ databases">
        <title>Unpublished Manusciprt.</title>
        <authorList>
            <person name="Duman M."/>
            <person name="Valdes E.G."/>
            <person name="Ajmi N."/>
            <person name="Altun S."/>
            <person name="Saticioglu I.B."/>
        </authorList>
    </citation>
    <scope>NUCLEOTIDE SEQUENCE [LARGE SCALE GENOMIC DNA]</scope>
    <source>
        <strain evidence="8 9">148P</strain>
    </source>
</reference>
<feature type="transmembrane region" description="Helical" evidence="6">
    <location>
        <begin position="88"/>
        <end position="109"/>
    </location>
</feature>
<feature type="transmembrane region" description="Helical" evidence="6">
    <location>
        <begin position="364"/>
        <end position="387"/>
    </location>
</feature>
<feature type="transmembrane region" description="Helical" evidence="6">
    <location>
        <begin position="337"/>
        <end position="358"/>
    </location>
</feature>
<keyword evidence="3 6" id="KW-0812">Transmembrane</keyword>
<evidence type="ECO:0000256" key="6">
    <source>
        <dbReference type="SAM" id="Phobius"/>
    </source>
</evidence>
<accession>A0ABU7HNU3</accession>
<keyword evidence="9" id="KW-1185">Reference proteome</keyword>